<comment type="similarity">
    <text evidence="9">Belongs to the COQ4 family.</text>
</comment>
<keyword evidence="9" id="KW-0479">Metal-binding</keyword>
<evidence type="ECO:0000256" key="7">
    <source>
        <dbReference type="ARBA" id="ARBA00023163"/>
    </source>
</evidence>
<comment type="function">
    <text evidence="9">Lyase that catalyzes the C1-decarboxylation of 4-hydroxy-3-methoxy-5-(all-trans-polyprenyl)benzoic acid into 2-methoxy-6-(all-trans-polyprenyl)phenol during ubiquinone biosynthesis.</text>
</comment>
<evidence type="ECO:0000313" key="14">
    <source>
        <dbReference type="Proteomes" id="UP001055439"/>
    </source>
</evidence>
<feature type="binding site" evidence="9">
    <location>
        <position position="364"/>
    </location>
    <ligand>
        <name>Zn(2+)</name>
        <dbReference type="ChEBI" id="CHEBI:29105"/>
    </ligand>
</feature>
<evidence type="ECO:0000256" key="8">
    <source>
        <dbReference type="ARBA" id="ARBA00023239"/>
    </source>
</evidence>
<dbReference type="SUPFAM" id="SSF47459">
    <property type="entry name" value="HLH, helix-loop-helix DNA-binding domain"/>
    <property type="match status" value="1"/>
</dbReference>
<dbReference type="PROSITE" id="PS50888">
    <property type="entry name" value="BHLH"/>
    <property type="match status" value="1"/>
</dbReference>
<feature type="coiled-coil region" evidence="10">
    <location>
        <begin position="103"/>
        <end position="158"/>
    </location>
</feature>
<dbReference type="OrthoDB" id="4249at2759"/>
<feature type="region of interest" description="Disordered" evidence="11">
    <location>
        <begin position="28"/>
        <end position="72"/>
    </location>
</feature>
<dbReference type="GO" id="GO:0046983">
    <property type="term" value="F:protein dimerization activity"/>
    <property type="evidence" value="ECO:0007669"/>
    <property type="project" value="InterPro"/>
</dbReference>
<dbReference type="HAMAP" id="MF_03111">
    <property type="entry name" value="Coq4"/>
    <property type="match status" value="1"/>
</dbReference>
<reference evidence="13" key="1">
    <citation type="submission" date="2022-05" db="EMBL/GenBank/DDBJ databases">
        <title>The Musa troglodytarum L. genome provides insights into the mechanism of non-climacteric behaviour and enrichment of carotenoids.</title>
        <authorList>
            <person name="Wang J."/>
        </authorList>
    </citation>
    <scope>NUCLEOTIDE SEQUENCE</scope>
    <source>
        <tissue evidence="13">Leaf</tissue>
    </source>
</reference>
<dbReference type="EC" id="4.1.1.130" evidence="9"/>
<keyword evidence="2 9" id="KW-0831">Ubiquinone biosynthesis</keyword>
<evidence type="ECO:0000256" key="1">
    <source>
        <dbReference type="ARBA" id="ARBA00005510"/>
    </source>
</evidence>
<organism evidence="13 14">
    <name type="scientific">Musa troglodytarum</name>
    <name type="common">fe'i banana</name>
    <dbReference type="NCBI Taxonomy" id="320322"/>
    <lineage>
        <taxon>Eukaryota</taxon>
        <taxon>Viridiplantae</taxon>
        <taxon>Streptophyta</taxon>
        <taxon>Embryophyta</taxon>
        <taxon>Tracheophyta</taxon>
        <taxon>Spermatophyta</taxon>
        <taxon>Magnoliopsida</taxon>
        <taxon>Liliopsida</taxon>
        <taxon>Zingiberales</taxon>
        <taxon>Musaceae</taxon>
        <taxon>Musa</taxon>
    </lineage>
</organism>
<keyword evidence="5 9" id="KW-0496">Mitochondrion</keyword>
<name>A0A9E7JX21_9LILI</name>
<comment type="cofactor">
    <cofactor evidence="9">
        <name>Zn(2+)</name>
        <dbReference type="ChEBI" id="CHEBI:29105"/>
    </cofactor>
</comment>
<proteinExistence type="inferred from homology"/>
<evidence type="ECO:0000256" key="2">
    <source>
        <dbReference type="ARBA" id="ARBA00022688"/>
    </source>
</evidence>
<feature type="binding site" evidence="9">
    <location>
        <position position="379"/>
    </location>
    <ligand>
        <name>Zn(2+)</name>
        <dbReference type="ChEBI" id="CHEBI:29105"/>
    </ligand>
</feature>
<keyword evidence="9" id="KW-0862">Zinc</keyword>
<dbReference type="Proteomes" id="UP001055439">
    <property type="component" value="Chromosome 4"/>
</dbReference>
<accession>A0A9E7JX21</accession>
<feature type="compositionally biased region" description="Basic and acidic residues" evidence="11">
    <location>
        <begin position="58"/>
        <end position="72"/>
    </location>
</feature>
<evidence type="ECO:0000256" key="4">
    <source>
        <dbReference type="ARBA" id="ARBA00023015"/>
    </source>
</evidence>
<dbReference type="Pfam" id="PF00010">
    <property type="entry name" value="HLH"/>
    <property type="match status" value="1"/>
</dbReference>
<keyword evidence="6 9" id="KW-0472">Membrane</keyword>
<dbReference type="PANTHER" id="PTHR12922:SF7">
    <property type="entry name" value="UBIQUINONE BIOSYNTHESIS PROTEIN COQ4 HOMOLOG, MITOCHONDRIAL"/>
    <property type="match status" value="1"/>
</dbReference>
<comment type="pathway">
    <text evidence="9">Cofactor biosynthesis; ubiquinone biosynthesis.</text>
</comment>
<dbReference type="GO" id="GO:0120539">
    <property type="term" value="F:4-hydroxy-3-methoxy-5-polyprenylbenzoate decarboxylase activity"/>
    <property type="evidence" value="ECO:0007669"/>
    <property type="project" value="UniProtKB-EC"/>
</dbReference>
<dbReference type="AlphaFoldDB" id="A0A9E7JX21"/>
<comment type="subunit">
    <text evidence="9">Component of a multi-subunit COQ enzyme complex.</text>
</comment>
<evidence type="ECO:0000313" key="13">
    <source>
        <dbReference type="EMBL" id="URD96840.1"/>
    </source>
</evidence>
<feature type="binding site" evidence="9">
    <location>
        <position position="367"/>
    </location>
    <ligand>
        <name>Zn(2+)</name>
        <dbReference type="ChEBI" id="CHEBI:29105"/>
    </ligand>
</feature>
<dbReference type="GO" id="GO:0031314">
    <property type="term" value="C:extrinsic component of mitochondrial inner membrane"/>
    <property type="evidence" value="ECO:0007669"/>
    <property type="project" value="UniProtKB-UniRule"/>
</dbReference>
<dbReference type="InterPro" id="IPR007715">
    <property type="entry name" value="Coq4"/>
</dbReference>
<dbReference type="InterPro" id="IPR027540">
    <property type="entry name" value="Coq4_euk"/>
</dbReference>
<comment type="similarity">
    <text evidence="1">Belongs to the bHLH protein family.</text>
</comment>
<keyword evidence="4" id="KW-0805">Transcription regulation</keyword>
<dbReference type="PANTHER" id="PTHR12922">
    <property type="entry name" value="UBIQUINONE BIOSYNTHESIS PROTEIN"/>
    <property type="match status" value="1"/>
</dbReference>
<comment type="subcellular location">
    <subcellularLocation>
        <location evidence="9">Mitochondrion inner membrane</location>
        <topology evidence="9">Peripheral membrane protein</topology>
        <orientation evidence="9">Matrix side</orientation>
    </subcellularLocation>
</comment>
<evidence type="ECO:0000256" key="6">
    <source>
        <dbReference type="ARBA" id="ARBA00023136"/>
    </source>
</evidence>
<dbReference type="InterPro" id="IPR036638">
    <property type="entry name" value="HLH_DNA-bd_sf"/>
</dbReference>
<feature type="binding site" evidence="9">
    <location>
        <position position="363"/>
    </location>
    <ligand>
        <name>Zn(2+)</name>
        <dbReference type="ChEBI" id="CHEBI:29105"/>
    </ligand>
</feature>
<keyword evidence="8 9" id="KW-0456">Lyase</keyword>
<evidence type="ECO:0000256" key="3">
    <source>
        <dbReference type="ARBA" id="ARBA00022792"/>
    </source>
</evidence>
<keyword evidence="14" id="KW-1185">Reference proteome</keyword>
<evidence type="ECO:0000259" key="12">
    <source>
        <dbReference type="PROSITE" id="PS50888"/>
    </source>
</evidence>
<comment type="catalytic activity">
    <reaction evidence="9">
        <text>a 4-hydroxy-3-methoxy-5-(all-trans-polyprenyl)benzoate + H(+) = a 2-methoxy-6-(all-trans-polyprenyl)phenol + CO2</text>
        <dbReference type="Rhea" id="RHEA:81179"/>
        <dbReference type="Rhea" id="RHEA-COMP:9551"/>
        <dbReference type="Rhea" id="RHEA-COMP:10931"/>
        <dbReference type="ChEBI" id="CHEBI:15378"/>
        <dbReference type="ChEBI" id="CHEBI:16526"/>
        <dbReference type="ChEBI" id="CHEBI:62731"/>
        <dbReference type="ChEBI" id="CHEBI:84443"/>
        <dbReference type="EC" id="4.1.1.130"/>
    </reaction>
</comment>
<keyword evidence="3 9" id="KW-0999">Mitochondrion inner membrane</keyword>
<dbReference type="Pfam" id="PF05019">
    <property type="entry name" value="Coq4"/>
    <property type="match status" value="1"/>
</dbReference>
<keyword evidence="7" id="KW-0804">Transcription</keyword>
<dbReference type="CDD" id="cd11446">
    <property type="entry name" value="bHLH_AtILR3_like"/>
    <property type="match status" value="1"/>
</dbReference>
<dbReference type="InterPro" id="IPR011598">
    <property type="entry name" value="bHLH_dom"/>
</dbReference>
<evidence type="ECO:0000256" key="5">
    <source>
        <dbReference type="ARBA" id="ARBA00023128"/>
    </source>
</evidence>
<dbReference type="GO" id="GO:0008270">
    <property type="term" value="F:zinc ion binding"/>
    <property type="evidence" value="ECO:0007669"/>
    <property type="project" value="UniProtKB-UniRule"/>
</dbReference>
<evidence type="ECO:0000256" key="9">
    <source>
        <dbReference type="HAMAP-Rule" id="MF_03111"/>
    </source>
</evidence>
<dbReference type="EMBL" id="CP097506">
    <property type="protein sequence ID" value="URD96840.1"/>
    <property type="molecule type" value="Genomic_DNA"/>
</dbReference>
<feature type="domain" description="BHLH" evidence="12">
    <location>
        <begin position="62"/>
        <end position="113"/>
    </location>
</feature>
<dbReference type="Gene3D" id="4.10.280.10">
    <property type="entry name" value="Helix-loop-helix DNA-binding domain"/>
    <property type="match status" value="1"/>
</dbReference>
<sequence length="464" mass="52132">MGTDPIDDFWIDGGDSDGELQYALGGFRDMVPTSGMGNEEPYRDFRSLEQNSSRKRARNEPHTSKSKACREKIRRDRLNERFHELSSVLDPNRPPRADKASILGDATRVLMQLRAEAQELKESNEKLHEAIKDLKVEKNELREEKMKLKADKEKLEQQIKVLSVPPAGFLPHPMAFHPAAAAAPAAFVPQIQASADKTAPFAGFPGMAMWQWLPPAVMDTTQDPKLWPPNASEVKFKIMEGARIPLKGWQQAAVALGSALGALMDPRRADLIAALGETTGKPAFQRVLERMRNSSEGREVLLERPHVISAKVSHAWDLPESTFGSAYARFMGTRNFSPDDRPPVRFMDTDELAYVATRAREVHDFWHVLFGLPTNLIGESALKVIEFEQMFLPMCALSVVGGSARFSERQRALFFRHYFPWAIRAGMAAADLMCVYYEKHFHEDLEDVRKKCGIIPCPCPTGKS</sequence>
<keyword evidence="10" id="KW-0175">Coiled coil</keyword>
<protein>
    <recommendedName>
        <fullName evidence="9">Ubiquinone biosynthesis protein COQ4 homolog, mitochondrial</fullName>
    </recommendedName>
    <alternativeName>
        <fullName evidence="9">4-hydroxy-3-methoxy-5-polyprenylbenzoate decarboxylase</fullName>
        <ecNumber evidence="9">4.1.1.130</ecNumber>
    </alternativeName>
    <alternativeName>
        <fullName evidence="9">Coenzyme Q biosynthesis protein 4 homolog</fullName>
    </alternativeName>
</protein>
<evidence type="ECO:0000256" key="10">
    <source>
        <dbReference type="SAM" id="Coils"/>
    </source>
</evidence>
<gene>
    <name evidence="13" type="ORF">MUK42_31881</name>
</gene>
<evidence type="ECO:0000256" key="11">
    <source>
        <dbReference type="SAM" id="MobiDB-lite"/>
    </source>
</evidence>
<dbReference type="SMART" id="SM00353">
    <property type="entry name" value="HLH"/>
    <property type="match status" value="1"/>
</dbReference>